<name>A0ABS5BKG9_9MOLU</name>
<evidence type="ECO:0000313" key="2">
    <source>
        <dbReference type="Proteomes" id="UP001192346"/>
    </source>
</evidence>
<dbReference type="EMBL" id="VBRA02000004">
    <property type="protein sequence ID" value="MBP3059262.1"/>
    <property type="molecule type" value="Genomic_DNA"/>
</dbReference>
<protein>
    <submittedName>
        <fullName evidence="1">Transcriptional regulator</fullName>
    </submittedName>
</protein>
<organism evidence="1 2">
    <name type="scientific">Texas Phoenix palm phytoplasma</name>
    <dbReference type="NCBI Taxonomy" id="176709"/>
    <lineage>
        <taxon>Bacteria</taxon>
        <taxon>Bacillati</taxon>
        <taxon>Mycoplasmatota</taxon>
        <taxon>Mollicutes</taxon>
        <taxon>Acholeplasmatales</taxon>
        <taxon>Acholeplasmataceae</taxon>
        <taxon>Candidatus Phytoplasma</taxon>
        <taxon>16SrIV (Coconut lethal yellows group)</taxon>
    </lineage>
</organism>
<gene>
    <name evidence="1" type="ORF">FEF22_000470</name>
</gene>
<dbReference type="PANTHER" id="PTHR38456">
    <property type="entry name" value="CYCLIC DI-AMP RECEPTOR A"/>
    <property type="match status" value="1"/>
</dbReference>
<evidence type="ECO:0000313" key="1">
    <source>
        <dbReference type="EMBL" id="MBP3059262.1"/>
    </source>
</evidence>
<comment type="caution">
    <text evidence="1">The sequence shown here is derived from an EMBL/GenBank/DDBJ whole genome shotgun (WGS) entry which is preliminary data.</text>
</comment>
<reference evidence="1" key="1">
    <citation type="submission" date="2019-10" db="EMBL/GenBank/DDBJ databases">
        <title>Whole Genome Sequencing and Characterization of Texas Phoenix Palm Decline Phytoplasma Belongs to Lethal Yellowing (16SrIV) Group.</title>
        <authorList>
            <person name="Bao M."/>
        </authorList>
    </citation>
    <scope>NUCLEOTIDE SEQUENCE [LARGE SCALE GENOMIC DNA]</scope>
    <source>
        <strain evidence="1">ACPD</strain>
    </source>
</reference>
<keyword evidence="2" id="KW-1185">Reference proteome</keyword>
<dbReference type="InterPro" id="IPR015867">
    <property type="entry name" value="N-reg_PII/ATP_PRibTrfase_C"/>
</dbReference>
<sequence>MKLIIAIISSSDANKVQTNLNKENLSNTRLATKGGFLSEKNATFIIGLNEDKVEQVLNIIKKYSQTKTQLINNNILNKFGDHFDTQTKIIVGGATVFILNIENFFKI</sequence>
<proteinExistence type="predicted"/>
<dbReference type="Pfam" id="PF06153">
    <property type="entry name" value="CdAMP_rec"/>
    <property type="match status" value="1"/>
</dbReference>
<dbReference type="Proteomes" id="UP001192346">
    <property type="component" value="Unassembled WGS sequence"/>
</dbReference>
<dbReference type="InterPro" id="IPR010375">
    <property type="entry name" value="CdAMP_rec"/>
</dbReference>
<dbReference type="PANTHER" id="PTHR38456:SF1">
    <property type="entry name" value="CYCLIC DI-AMP RECEPTOR A"/>
    <property type="match status" value="1"/>
</dbReference>
<accession>A0ABS5BKG9</accession>
<dbReference type="Gene3D" id="3.30.70.120">
    <property type="match status" value="1"/>
</dbReference>
<dbReference type="SUPFAM" id="SSF54913">
    <property type="entry name" value="GlnB-like"/>
    <property type="match status" value="1"/>
</dbReference>
<dbReference type="InterPro" id="IPR011322">
    <property type="entry name" value="N-reg_PII-like_a/b"/>
</dbReference>